<evidence type="ECO:0000256" key="1">
    <source>
        <dbReference type="SAM" id="MobiDB-lite"/>
    </source>
</evidence>
<evidence type="ECO:0000313" key="2">
    <source>
        <dbReference type="EMBL" id="TEA36558.1"/>
    </source>
</evidence>
<sequence length="69" mass="7661">ASPLPGDIKILSDKAILQSQTDNERTVPNDSTNFQEHDSYGKKSMGANSWVFPRAPKLSQVVFGEIRNK</sequence>
<protein>
    <submittedName>
        <fullName evidence="2">Uncharacterized protein</fullName>
    </submittedName>
</protein>
<reference evidence="2 3" key="1">
    <citation type="journal article" date="2018" name="Genomics">
        <title>Molecular footprints of inshore aquatic adaptation in Indo-Pacific humpback dolphin (Sousa chinensis).</title>
        <authorList>
            <person name="Ming Y."/>
            <person name="Jian J."/>
            <person name="Yu F."/>
            <person name="Yu X."/>
            <person name="Wang J."/>
            <person name="Liu W."/>
        </authorList>
    </citation>
    <scope>NUCLEOTIDE SEQUENCE [LARGE SCALE GENOMIC DNA]</scope>
    <source>
        <strain evidence="2">MY-2018</strain>
        <tissue evidence="2">Skin</tissue>
    </source>
</reference>
<keyword evidence="3" id="KW-1185">Reference proteome</keyword>
<dbReference type="AlphaFoldDB" id="A0A484GM31"/>
<feature type="region of interest" description="Disordered" evidence="1">
    <location>
        <begin position="16"/>
        <end position="40"/>
    </location>
</feature>
<dbReference type="Proteomes" id="UP000295264">
    <property type="component" value="Unassembled WGS sequence"/>
</dbReference>
<name>A0A484GM31_SOUCH</name>
<dbReference type="EMBL" id="QWLN02006048">
    <property type="protein sequence ID" value="TEA36558.1"/>
    <property type="molecule type" value="Genomic_DNA"/>
</dbReference>
<evidence type="ECO:0000313" key="3">
    <source>
        <dbReference type="Proteomes" id="UP000295264"/>
    </source>
</evidence>
<gene>
    <name evidence="2" type="ORF">DBR06_SOUSAS11210018</name>
</gene>
<comment type="caution">
    <text evidence="2">The sequence shown here is derived from an EMBL/GenBank/DDBJ whole genome shotgun (WGS) entry which is preliminary data.</text>
</comment>
<accession>A0A484GM31</accession>
<feature type="non-terminal residue" evidence="2">
    <location>
        <position position="1"/>
    </location>
</feature>
<organism evidence="2 3">
    <name type="scientific">Sousa chinensis</name>
    <name type="common">Indo-pacific humpbacked dolphin</name>
    <name type="synonym">Steno chinensis</name>
    <dbReference type="NCBI Taxonomy" id="103600"/>
    <lineage>
        <taxon>Eukaryota</taxon>
        <taxon>Metazoa</taxon>
        <taxon>Chordata</taxon>
        <taxon>Craniata</taxon>
        <taxon>Vertebrata</taxon>
        <taxon>Euteleostomi</taxon>
        <taxon>Mammalia</taxon>
        <taxon>Eutheria</taxon>
        <taxon>Laurasiatheria</taxon>
        <taxon>Artiodactyla</taxon>
        <taxon>Whippomorpha</taxon>
        <taxon>Cetacea</taxon>
        <taxon>Odontoceti</taxon>
        <taxon>Delphinidae</taxon>
        <taxon>Sousa</taxon>
    </lineage>
</organism>
<feature type="non-terminal residue" evidence="2">
    <location>
        <position position="69"/>
    </location>
</feature>
<proteinExistence type="predicted"/>